<dbReference type="InterPro" id="IPR001810">
    <property type="entry name" value="F-box_dom"/>
</dbReference>
<reference evidence="3" key="1">
    <citation type="submission" date="2011-07" db="EMBL/GenBank/DDBJ databases">
        <authorList>
            <consortium name="Caenorhabditis brenneri Sequencing and Analysis Consortium"/>
            <person name="Wilson R.K."/>
        </authorList>
    </citation>
    <scope>NUCLEOTIDE SEQUENCE [LARGE SCALE GENOMIC DNA]</scope>
    <source>
        <strain evidence="3">PB2801</strain>
    </source>
</reference>
<dbReference type="Proteomes" id="UP000008068">
    <property type="component" value="Unassembled WGS sequence"/>
</dbReference>
<evidence type="ECO:0000259" key="1">
    <source>
        <dbReference type="PROSITE" id="PS50181"/>
    </source>
</evidence>
<name>G0NVN2_CAEBE</name>
<gene>
    <name evidence="2" type="ORF">CAEBREN_13838</name>
</gene>
<dbReference type="EMBL" id="GL379958">
    <property type="protein sequence ID" value="EGT38456.1"/>
    <property type="molecule type" value="Genomic_DNA"/>
</dbReference>
<dbReference type="PROSITE" id="PS50181">
    <property type="entry name" value="FBOX"/>
    <property type="match status" value="1"/>
</dbReference>
<accession>G0NVN2</accession>
<dbReference type="Pfam" id="PF00646">
    <property type="entry name" value="F-box"/>
    <property type="match status" value="1"/>
</dbReference>
<sequence length="333" mass="39447">MPTANIKLSLLFNAAFLGVSWYICKYVLPKLEQKPKLRLLRLPLLAFRECILFMDINDILNLSLCSKYTTNTIKLFKRSYFKEATNCKVQFIENYGHLDFRVSTSLKRHLHSHKPPLKLPQKLAAQYLELAGCREVEVIIRDRIALEEFASWYNTHESLIKSVYCFENIGRNTTFDLVKKFKNWRRLVLIHGYNEFQFNQTNQNKSISIIRCEQGLLNSFWKLPHQSIHFSANAFKINPFIDYLQRWIASSIPCTELVDFTAEWHLPNYFNTVLFFNILRSVKFEEVNEEWIHPIHGKIPPPSYKIQRRDQKKSALLFTFDKDGELWLGMHIY</sequence>
<dbReference type="AlphaFoldDB" id="G0NVN2"/>
<keyword evidence="3" id="KW-1185">Reference proteome</keyword>
<organism evidence="3">
    <name type="scientific">Caenorhabditis brenneri</name>
    <name type="common">Nematode worm</name>
    <dbReference type="NCBI Taxonomy" id="135651"/>
    <lineage>
        <taxon>Eukaryota</taxon>
        <taxon>Metazoa</taxon>
        <taxon>Ecdysozoa</taxon>
        <taxon>Nematoda</taxon>
        <taxon>Chromadorea</taxon>
        <taxon>Rhabditida</taxon>
        <taxon>Rhabditina</taxon>
        <taxon>Rhabditomorpha</taxon>
        <taxon>Rhabditoidea</taxon>
        <taxon>Rhabditidae</taxon>
        <taxon>Peloderinae</taxon>
        <taxon>Caenorhabditis</taxon>
    </lineage>
</organism>
<feature type="domain" description="F-box" evidence="1">
    <location>
        <begin position="36"/>
        <end position="84"/>
    </location>
</feature>
<dbReference type="InParanoid" id="G0NVN2"/>
<proteinExistence type="predicted"/>
<protein>
    <recommendedName>
        <fullName evidence="1">F-box domain-containing protein</fullName>
    </recommendedName>
</protein>
<dbReference type="HOGENOM" id="CLU_759162_0_0_1"/>
<evidence type="ECO:0000313" key="3">
    <source>
        <dbReference type="Proteomes" id="UP000008068"/>
    </source>
</evidence>
<evidence type="ECO:0000313" key="2">
    <source>
        <dbReference type="EMBL" id="EGT38456.1"/>
    </source>
</evidence>
<dbReference type="PANTHER" id="PTHR21503">
    <property type="entry name" value="F-BOX-CONTAINING HYPOTHETICAL PROTEIN C.ELEGANS"/>
    <property type="match status" value="1"/>
</dbReference>
<dbReference type="PANTHER" id="PTHR21503:SF8">
    <property type="entry name" value="F-BOX ASSOCIATED DOMAIN-CONTAINING PROTEIN-RELATED"/>
    <property type="match status" value="1"/>
</dbReference>